<proteinExistence type="predicted"/>
<organism evidence="3 4">
    <name type="scientific">Eragrostis curvula</name>
    <name type="common">weeping love grass</name>
    <dbReference type="NCBI Taxonomy" id="38414"/>
    <lineage>
        <taxon>Eukaryota</taxon>
        <taxon>Viridiplantae</taxon>
        <taxon>Streptophyta</taxon>
        <taxon>Embryophyta</taxon>
        <taxon>Tracheophyta</taxon>
        <taxon>Spermatophyta</taxon>
        <taxon>Magnoliopsida</taxon>
        <taxon>Liliopsida</taxon>
        <taxon>Poales</taxon>
        <taxon>Poaceae</taxon>
        <taxon>PACMAD clade</taxon>
        <taxon>Chloridoideae</taxon>
        <taxon>Eragrostideae</taxon>
        <taxon>Eragrostidinae</taxon>
        <taxon>Eragrostis</taxon>
    </lineage>
</organism>
<dbReference type="EMBL" id="RWGY01000009">
    <property type="protein sequence ID" value="TVU34936.1"/>
    <property type="molecule type" value="Genomic_DNA"/>
</dbReference>
<dbReference type="Pfam" id="PF20241">
    <property type="entry name" value="DUF6598"/>
    <property type="match status" value="1"/>
</dbReference>
<comment type="caution">
    <text evidence="3">The sequence shown here is derived from an EMBL/GenBank/DDBJ whole genome shotgun (WGS) entry which is preliminary data.</text>
</comment>
<dbReference type="PANTHER" id="PTHR33065">
    <property type="entry name" value="OS07G0486400 PROTEIN"/>
    <property type="match status" value="1"/>
</dbReference>
<dbReference type="AlphaFoldDB" id="A0A5J9VH68"/>
<dbReference type="OrthoDB" id="586448at2759"/>
<feature type="region of interest" description="Disordered" evidence="1">
    <location>
        <begin position="1"/>
        <end position="35"/>
    </location>
</feature>
<evidence type="ECO:0000256" key="1">
    <source>
        <dbReference type="SAM" id="MobiDB-lite"/>
    </source>
</evidence>
<dbReference type="Gramene" id="TVU34936">
    <property type="protein sequence ID" value="TVU34936"/>
    <property type="gene ID" value="EJB05_16794"/>
</dbReference>
<dbReference type="InterPro" id="IPR046533">
    <property type="entry name" value="DUF6598"/>
</dbReference>
<name>A0A5J9VH68_9POAL</name>
<keyword evidence="4" id="KW-1185">Reference proteome</keyword>
<sequence length="476" mass="53437">MNSSPSAMVDVESSLSAAAEEEMARFPVATKPASDKMVAKVDSEEEDCGFSMMVAEDSSEEEVRPDRFVDSQVRDAWNARYARYFGRFEDTAKIPKKPRRKLPAEEEREHFQVETKPSDKMGGFAKMVAKVDSEGESGFDKMVAKVDSEEESGFGKMVAEDSSEELDPDHIFEAQASCFKETWEGLYSPYFGRFEDTTKIRNMRFTYKKPKLHESPVPTATLQIFSLKVAKIWGGLQWPLNVFGIVAVRDVVDHNRNMIFDRPRENCQILTQEDPYLKLTGPTRAVVLVDPVTFEVDLHVKGVTRDEDKTLSFLAVTYNDFTSIDSRLVKMDYASKLSLMKFELGSIVISVEATISLRVKAGSGSWPDGFRARIYASTASIGTAKVILLDSGDDSRVHVSYDGSIKLLRNVVSVEITGKLEVCVMEVSSIGKEVVKDKKYFKAKKKNVRNDTLRLGFCTLDVMVAWSLVSKSLLER</sequence>
<feature type="domain" description="DUF6598" evidence="2">
    <location>
        <begin position="221"/>
        <end position="464"/>
    </location>
</feature>
<dbReference type="Proteomes" id="UP000324897">
    <property type="component" value="Unassembled WGS sequence"/>
</dbReference>
<protein>
    <recommendedName>
        <fullName evidence="2">DUF6598 domain-containing protein</fullName>
    </recommendedName>
</protein>
<reference evidence="3 4" key="1">
    <citation type="journal article" date="2019" name="Sci. Rep.">
        <title>A high-quality genome of Eragrostis curvula grass provides insights into Poaceae evolution and supports new strategies to enhance forage quality.</title>
        <authorList>
            <person name="Carballo J."/>
            <person name="Santos B.A.C.M."/>
            <person name="Zappacosta D."/>
            <person name="Garbus I."/>
            <person name="Selva J.P."/>
            <person name="Gallo C.A."/>
            <person name="Diaz A."/>
            <person name="Albertini E."/>
            <person name="Caccamo M."/>
            <person name="Echenique V."/>
        </authorList>
    </citation>
    <scope>NUCLEOTIDE SEQUENCE [LARGE SCALE GENOMIC DNA]</scope>
    <source>
        <strain evidence="4">cv. Victoria</strain>
        <tissue evidence="3">Leaf</tissue>
    </source>
</reference>
<dbReference type="PANTHER" id="PTHR33065:SF177">
    <property type="entry name" value="OS08G0141000 PROTEIN"/>
    <property type="match status" value="1"/>
</dbReference>
<evidence type="ECO:0000313" key="4">
    <source>
        <dbReference type="Proteomes" id="UP000324897"/>
    </source>
</evidence>
<accession>A0A5J9VH68</accession>
<evidence type="ECO:0000259" key="2">
    <source>
        <dbReference type="Pfam" id="PF20241"/>
    </source>
</evidence>
<evidence type="ECO:0000313" key="3">
    <source>
        <dbReference type="EMBL" id="TVU34936.1"/>
    </source>
</evidence>
<gene>
    <name evidence="3" type="ORF">EJB05_16794</name>
</gene>